<evidence type="ECO:0000256" key="9">
    <source>
        <dbReference type="ARBA" id="ARBA00022989"/>
    </source>
</evidence>
<comment type="function">
    <text evidence="12">Cytochrome bo(3) ubiquinol terminal oxidase is the component of the aerobic respiratory chain of E.coli that predominates when cells are grown at high aeration. Has proton pump activity across the membrane in addition to electron transfer, pumping 2 protons/electron.</text>
</comment>
<evidence type="ECO:0000256" key="18">
    <source>
        <dbReference type="SAM" id="Phobius"/>
    </source>
</evidence>
<gene>
    <name evidence="20" type="ORF">EKN56_02235</name>
</gene>
<comment type="subcellular location">
    <subcellularLocation>
        <location evidence="1 17">Cell membrane</location>
        <topology evidence="1 17">Multi-pass membrane protein</topology>
    </subcellularLocation>
</comment>
<evidence type="ECO:0000256" key="8">
    <source>
        <dbReference type="ARBA" id="ARBA00022982"/>
    </source>
</evidence>
<evidence type="ECO:0000256" key="6">
    <source>
        <dbReference type="ARBA" id="ARBA00022475"/>
    </source>
</evidence>
<dbReference type="InterPro" id="IPR035973">
    <property type="entry name" value="Cyt_c_oxidase_su3-like_sf"/>
</dbReference>
<organism evidence="20 21">
    <name type="scientific">Limnobaculum zhutongyuii</name>
    <dbReference type="NCBI Taxonomy" id="2498113"/>
    <lineage>
        <taxon>Bacteria</taxon>
        <taxon>Pseudomonadati</taxon>
        <taxon>Pseudomonadota</taxon>
        <taxon>Gammaproteobacteria</taxon>
        <taxon>Enterobacterales</taxon>
        <taxon>Budviciaceae</taxon>
        <taxon>Limnobaculum</taxon>
    </lineage>
</organism>
<reference evidence="20 21" key="1">
    <citation type="submission" date="2019-03" db="EMBL/GenBank/DDBJ databases">
        <title>Pragia sp. nov. isolated from the gut tract of Carduelis flavirostris.</title>
        <authorList>
            <person name="Ge Y."/>
        </authorList>
    </citation>
    <scope>NUCLEOTIDE SEQUENCE [LARGE SCALE GENOMIC DNA]</scope>
    <source>
        <strain evidence="20 21">CF-458</strain>
    </source>
</reference>
<dbReference type="KEGG" id="prag:EKN56_02235"/>
<name>A0A411WGI4_9GAMM</name>
<dbReference type="GO" id="GO:0004129">
    <property type="term" value="F:cytochrome-c oxidase activity"/>
    <property type="evidence" value="ECO:0007669"/>
    <property type="project" value="InterPro"/>
</dbReference>
<dbReference type="InterPro" id="IPR000298">
    <property type="entry name" value="Cyt_c_oxidase-like_su3"/>
</dbReference>
<evidence type="ECO:0000256" key="17">
    <source>
        <dbReference type="RuleBase" id="RU003376"/>
    </source>
</evidence>
<dbReference type="OrthoDB" id="9810850at2"/>
<evidence type="ECO:0000256" key="13">
    <source>
        <dbReference type="ARBA" id="ARBA00030072"/>
    </source>
</evidence>
<feature type="transmembrane region" description="Helical" evidence="18">
    <location>
        <begin position="182"/>
        <end position="203"/>
    </location>
</feature>
<dbReference type="Pfam" id="PF00510">
    <property type="entry name" value="COX3"/>
    <property type="match status" value="1"/>
</dbReference>
<dbReference type="GO" id="GO:0009486">
    <property type="term" value="F:cytochrome bo3 ubiquinol oxidase activity"/>
    <property type="evidence" value="ECO:0007669"/>
    <property type="project" value="InterPro"/>
</dbReference>
<feature type="domain" description="Heme-copper oxidase subunit III family profile" evidence="19">
    <location>
        <begin position="1"/>
        <end position="205"/>
    </location>
</feature>
<evidence type="ECO:0000313" key="20">
    <source>
        <dbReference type="EMBL" id="QBH95323.1"/>
    </source>
</evidence>
<evidence type="ECO:0000256" key="10">
    <source>
        <dbReference type="ARBA" id="ARBA00023002"/>
    </source>
</evidence>
<evidence type="ECO:0000256" key="12">
    <source>
        <dbReference type="ARBA" id="ARBA00025694"/>
    </source>
</evidence>
<feature type="transmembrane region" description="Helical" evidence="18">
    <location>
        <begin position="100"/>
        <end position="117"/>
    </location>
</feature>
<evidence type="ECO:0000256" key="15">
    <source>
        <dbReference type="ARBA" id="ARBA00032189"/>
    </source>
</evidence>
<comment type="subunit">
    <text evidence="3">Heterooctamer of two A chains, two B chains, two C chains and two D chains.</text>
</comment>
<evidence type="ECO:0000256" key="3">
    <source>
        <dbReference type="ARBA" id="ARBA00011700"/>
    </source>
</evidence>
<dbReference type="AlphaFoldDB" id="A0A411WGI4"/>
<evidence type="ECO:0000256" key="14">
    <source>
        <dbReference type="ARBA" id="ARBA00031884"/>
    </source>
</evidence>
<evidence type="ECO:0000256" key="1">
    <source>
        <dbReference type="ARBA" id="ARBA00004651"/>
    </source>
</evidence>
<keyword evidence="11 18" id="KW-0472">Membrane</keyword>
<dbReference type="InterPro" id="IPR013833">
    <property type="entry name" value="Cyt_c_oxidase_su3_a-hlx"/>
</dbReference>
<dbReference type="GO" id="GO:0019646">
    <property type="term" value="P:aerobic electron transport chain"/>
    <property type="evidence" value="ECO:0007669"/>
    <property type="project" value="InterPro"/>
</dbReference>
<dbReference type="InterPro" id="IPR033946">
    <property type="entry name" value="Ubiquinol_oxase_su3_dom"/>
</dbReference>
<comment type="similarity">
    <text evidence="2 17">Belongs to the cytochrome c oxidase subunit 3 family.</text>
</comment>
<keyword evidence="9 18" id="KW-1133">Transmembrane helix</keyword>
<dbReference type="NCBIfam" id="TIGR02842">
    <property type="entry name" value="CyoC"/>
    <property type="match status" value="1"/>
</dbReference>
<dbReference type="InterPro" id="IPR014206">
    <property type="entry name" value="Cyt_c_ubiqinol_oxidase_su3"/>
</dbReference>
<dbReference type="GO" id="GO:0005886">
    <property type="term" value="C:plasma membrane"/>
    <property type="evidence" value="ECO:0007669"/>
    <property type="project" value="UniProtKB-SubCell"/>
</dbReference>
<evidence type="ECO:0000256" key="11">
    <source>
        <dbReference type="ARBA" id="ARBA00023136"/>
    </source>
</evidence>
<dbReference type="SUPFAM" id="SSF81452">
    <property type="entry name" value="Cytochrome c oxidase subunit III-like"/>
    <property type="match status" value="1"/>
</dbReference>
<dbReference type="PANTHER" id="PTHR11403:SF2">
    <property type="entry name" value="CYTOCHROME BO(3) UBIQUINOL OXIDASE SUBUNIT 3"/>
    <property type="match status" value="1"/>
</dbReference>
<evidence type="ECO:0000259" key="19">
    <source>
        <dbReference type="PROSITE" id="PS50253"/>
    </source>
</evidence>
<protein>
    <recommendedName>
        <fullName evidence="4">Cytochrome bo(3) ubiquinol oxidase subunit 3</fullName>
    </recommendedName>
    <alternativeName>
        <fullName evidence="15">Cytochrome o ubiquinol oxidase subunit 3</fullName>
    </alternativeName>
    <alternativeName>
        <fullName evidence="13">Oxidase bo(3) subunit 3</fullName>
    </alternativeName>
    <alternativeName>
        <fullName evidence="16">Ubiquinol oxidase polypeptide III</fullName>
    </alternativeName>
    <alternativeName>
        <fullName evidence="14">Ubiquinol oxidase subunit 3</fullName>
    </alternativeName>
</protein>
<dbReference type="CDD" id="cd02863">
    <property type="entry name" value="Ubiquinol_oxidase_III"/>
    <property type="match status" value="1"/>
</dbReference>
<feature type="transmembrane region" description="Helical" evidence="18">
    <location>
        <begin position="137"/>
        <end position="161"/>
    </location>
</feature>
<keyword evidence="8" id="KW-0249">Electron transport</keyword>
<keyword evidence="21" id="KW-1185">Reference proteome</keyword>
<evidence type="ECO:0000256" key="4">
    <source>
        <dbReference type="ARBA" id="ARBA00014687"/>
    </source>
</evidence>
<feature type="transmembrane region" description="Helical" evidence="18">
    <location>
        <begin position="31"/>
        <end position="56"/>
    </location>
</feature>
<dbReference type="Gene3D" id="1.20.120.80">
    <property type="entry name" value="Cytochrome c oxidase, subunit III, four-helix bundle"/>
    <property type="match status" value="1"/>
</dbReference>
<dbReference type="FunFam" id="1.20.120.80:FF:000001">
    <property type="entry name" value="Cytochrome (Ubi)quinol oxidase subunit III"/>
    <property type="match status" value="1"/>
</dbReference>
<feature type="transmembrane region" description="Helical" evidence="18">
    <location>
        <begin position="68"/>
        <end position="88"/>
    </location>
</feature>
<keyword evidence="7 17" id="KW-0812">Transmembrane</keyword>
<dbReference type="EMBL" id="CP034752">
    <property type="protein sequence ID" value="QBH95323.1"/>
    <property type="molecule type" value="Genomic_DNA"/>
</dbReference>
<evidence type="ECO:0000313" key="21">
    <source>
        <dbReference type="Proteomes" id="UP000293154"/>
    </source>
</evidence>
<dbReference type="NCBIfam" id="NF007944">
    <property type="entry name" value="PRK10663.1"/>
    <property type="match status" value="1"/>
</dbReference>
<evidence type="ECO:0000256" key="2">
    <source>
        <dbReference type="ARBA" id="ARBA00010581"/>
    </source>
</evidence>
<evidence type="ECO:0000256" key="7">
    <source>
        <dbReference type="ARBA" id="ARBA00022692"/>
    </source>
</evidence>
<dbReference type="RefSeq" id="WP_130590314.1">
    <property type="nucleotide sequence ID" value="NZ_CP034752.1"/>
</dbReference>
<sequence>MATDTLINSHAHLDEHEHHDHDSGAKTVFGFWIYLMSDCILFASVFATYAVLATGIADGPSGKEIFELPYVIGETALLLLSSFTYGMAIISMYKGNKSQVIGWLAITFLFGLGFIGMEINEFHLLISEGYGPSRSAFLSGFFTLVGTHGLHVTLGLIWMAIMMIQVSKKGLTPKNNARLMCLSLFWHFLDVIWICVFTVVYLMGAI</sequence>
<proteinExistence type="inferred from homology"/>
<dbReference type="PROSITE" id="PS50253">
    <property type="entry name" value="COX3"/>
    <property type="match status" value="1"/>
</dbReference>
<dbReference type="InterPro" id="IPR024791">
    <property type="entry name" value="Cyt_c/ubiquinol_Oxase_su3"/>
</dbReference>
<keyword evidence="6" id="KW-1003">Cell membrane</keyword>
<dbReference type="PANTHER" id="PTHR11403">
    <property type="entry name" value="CYTOCHROME C OXIDASE SUBUNIT III"/>
    <property type="match status" value="1"/>
</dbReference>
<accession>A0A411WGI4</accession>
<keyword evidence="5" id="KW-0813">Transport</keyword>
<evidence type="ECO:0000256" key="5">
    <source>
        <dbReference type="ARBA" id="ARBA00022448"/>
    </source>
</evidence>
<evidence type="ECO:0000256" key="16">
    <source>
        <dbReference type="ARBA" id="ARBA00032717"/>
    </source>
</evidence>
<keyword evidence="10" id="KW-0560">Oxidoreductase</keyword>
<dbReference type="Proteomes" id="UP000293154">
    <property type="component" value="Chromosome"/>
</dbReference>